<evidence type="ECO:0000313" key="3">
    <source>
        <dbReference type="EMBL" id="MFF5296276.1"/>
    </source>
</evidence>
<dbReference type="InterPro" id="IPR036390">
    <property type="entry name" value="WH_DNA-bd_sf"/>
</dbReference>
<feature type="domain" description="Methyltransferase" evidence="1">
    <location>
        <begin position="184"/>
        <end position="274"/>
    </location>
</feature>
<evidence type="ECO:0000259" key="1">
    <source>
        <dbReference type="Pfam" id="PF13649"/>
    </source>
</evidence>
<keyword evidence="3" id="KW-0808">Transferase</keyword>
<evidence type="ECO:0000313" key="4">
    <source>
        <dbReference type="Proteomes" id="UP001602245"/>
    </source>
</evidence>
<comment type="caution">
    <text evidence="3">The sequence shown here is derived from an EMBL/GenBank/DDBJ whole genome shotgun (WGS) entry which is preliminary data.</text>
</comment>
<accession>A0ABW6WSJ3</accession>
<dbReference type="PANTHER" id="PTHR45128">
    <property type="entry name" value="METHYLTRANSFERASE TYPE 11"/>
    <property type="match status" value="1"/>
</dbReference>
<gene>
    <name evidence="3" type="ORF">ACFY35_43150</name>
</gene>
<dbReference type="GO" id="GO:0008168">
    <property type="term" value="F:methyltransferase activity"/>
    <property type="evidence" value="ECO:0007669"/>
    <property type="project" value="UniProtKB-KW"/>
</dbReference>
<evidence type="ECO:0000259" key="2">
    <source>
        <dbReference type="Pfam" id="PF21320"/>
    </source>
</evidence>
<dbReference type="CDD" id="cd02440">
    <property type="entry name" value="AdoMet_MTases"/>
    <property type="match status" value="1"/>
</dbReference>
<dbReference type="Proteomes" id="UP001602245">
    <property type="component" value="Unassembled WGS sequence"/>
</dbReference>
<dbReference type="Pfam" id="PF21320">
    <property type="entry name" value="WHD_Rv2258c"/>
    <property type="match status" value="1"/>
</dbReference>
<keyword evidence="4" id="KW-1185">Reference proteome</keyword>
<dbReference type="InterPro" id="IPR053173">
    <property type="entry name" value="SAM-binding_MTase"/>
</dbReference>
<name>A0ABW6WSJ3_9ACTN</name>
<reference evidence="3 4" key="1">
    <citation type="submission" date="2024-10" db="EMBL/GenBank/DDBJ databases">
        <title>The Natural Products Discovery Center: Release of the First 8490 Sequenced Strains for Exploring Actinobacteria Biosynthetic Diversity.</title>
        <authorList>
            <person name="Kalkreuter E."/>
            <person name="Kautsar S.A."/>
            <person name="Yang D."/>
            <person name="Bader C.D."/>
            <person name="Teijaro C.N."/>
            <person name="Fluegel L."/>
            <person name="Davis C.M."/>
            <person name="Simpson J.R."/>
            <person name="Lauterbach L."/>
            <person name="Steele A.D."/>
            <person name="Gui C."/>
            <person name="Meng S."/>
            <person name="Li G."/>
            <person name="Viehrig K."/>
            <person name="Ye F."/>
            <person name="Su P."/>
            <person name="Kiefer A.F."/>
            <person name="Nichols A."/>
            <person name="Cepeda A.J."/>
            <person name="Yan W."/>
            <person name="Fan B."/>
            <person name="Jiang Y."/>
            <person name="Adhikari A."/>
            <person name="Zheng C.-J."/>
            <person name="Schuster L."/>
            <person name="Cowan T.M."/>
            <person name="Smanski M.J."/>
            <person name="Chevrette M.G."/>
            <person name="De Carvalho L.P.S."/>
            <person name="Shen B."/>
        </authorList>
    </citation>
    <scope>NUCLEOTIDE SEQUENCE [LARGE SCALE GENOMIC DNA]</scope>
    <source>
        <strain evidence="3 4">NPDC000087</strain>
    </source>
</reference>
<dbReference type="Gene3D" id="3.40.50.150">
    <property type="entry name" value="Vaccinia Virus protein VP39"/>
    <property type="match status" value="1"/>
</dbReference>
<protein>
    <submittedName>
        <fullName evidence="3">Class I SAM-dependent methyltransferase</fullName>
    </submittedName>
</protein>
<keyword evidence="3" id="KW-0489">Methyltransferase</keyword>
<sequence length="356" mass="36805">MTVNQEDPTRTVDQTRLDDLLGRFVNDLGATISAGNVILGDKLGLYRALAEAGPVTPAELAARTGTAERYVREWLAGQAAGNYISYDASTGRYSMTAEQALAFADPAGLDLPGGFELAAACLADGAMIEDAFRTGDGVAWGAHHPGVFTGCERFFRPGYVANLLSSWIPAVDGLDERLAAGVTVADVGCGLGTSTRLLASRYPASAVTGFDPHGRSVELARAADQAGSCTFAAASAQDFPGTGYGLVTTFDCLHDMGDPLAAARHIRGALAEDGVWLIVEPFAGASVADNLTPVGRSYYSFSTFLCVPHAISEGAADALGNQAGEAPIAALVSGAGFGGFEQVAQTPFNLVYAARP</sequence>
<dbReference type="InterPro" id="IPR041698">
    <property type="entry name" value="Methyltransf_25"/>
</dbReference>
<dbReference type="Pfam" id="PF13649">
    <property type="entry name" value="Methyltransf_25"/>
    <property type="match status" value="1"/>
</dbReference>
<dbReference type="RefSeq" id="WP_211216784.1">
    <property type="nucleotide sequence ID" value="NZ_JBIAZU010000008.1"/>
</dbReference>
<dbReference type="PANTHER" id="PTHR45128:SF2">
    <property type="entry name" value="METHYLTRANSFERASE DOMAIN-CONTAINING PROTEIN"/>
    <property type="match status" value="1"/>
</dbReference>
<dbReference type="EMBL" id="JBIAZU010000008">
    <property type="protein sequence ID" value="MFF5296276.1"/>
    <property type="molecule type" value="Genomic_DNA"/>
</dbReference>
<organism evidence="3 4">
    <name type="scientific">Paractinoplanes globisporus</name>
    <dbReference type="NCBI Taxonomy" id="113565"/>
    <lineage>
        <taxon>Bacteria</taxon>
        <taxon>Bacillati</taxon>
        <taxon>Actinomycetota</taxon>
        <taxon>Actinomycetes</taxon>
        <taxon>Micromonosporales</taxon>
        <taxon>Micromonosporaceae</taxon>
        <taxon>Paractinoplanes</taxon>
    </lineage>
</organism>
<dbReference type="SUPFAM" id="SSF53335">
    <property type="entry name" value="S-adenosyl-L-methionine-dependent methyltransferases"/>
    <property type="match status" value="1"/>
</dbReference>
<dbReference type="InterPro" id="IPR029063">
    <property type="entry name" value="SAM-dependent_MTases_sf"/>
</dbReference>
<dbReference type="GO" id="GO:0032259">
    <property type="term" value="P:methylation"/>
    <property type="evidence" value="ECO:0007669"/>
    <property type="project" value="UniProtKB-KW"/>
</dbReference>
<proteinExistence type="predicted"/>
<feature type="domain" description="S-adenosylmethionine-dependent methyltransferase Rv2258c-like winged HTH" evidence="2">
    <location>
        <begin position="38"/>
        <end position="101"/>
    </location>
</feature>
<dbReference type="SUPFAM" id="SSF46785">
    <property type="entry name" value="Winged helix' DNA-binding domain"/>
    <property type="match status" value="1"/>
</dbReference>
<dbReference type="InterPro" id="IPR048711">
    <property type="entry name" value="WHD_Rv2258c"/>
</dbReference>